<dbReference type="Proteomes" id="UP000239352">
    <property type="component" value="Unassembled WGS sequence"/>
</dbReference>
<dbReference type="GO" id="GO:0005886">
    <property type="term" value="C:plasma membrane"/>
    <property type="evidence" value="ECO:0007669"/>
    <property type="project" value="UniProtKB-SubCell"/>
</dbReference>
<proteinExistence type="predicted"/>
<dbReference type="RefSeq" id="WP_106115063.1">
    <property type="nucleotide sequence ID" value="NZ_PVSR01000046.1"/>
</dbReference>
<keyword evidence="2 5" id="KW-0812">Transmembrane</keyword>
<evidence type="ECO:0000259" key="6">
    <source>
        <dbReference type="PROSITE" id="PS50850"/>
    </source>
</evidence>
<feature type="transmembrane region" description="Helical" evidence="5">
    <location>
        <begin position="212"/>
        <end position="230"/>
    </location>
</feature>
<feature type="transmembrane region" description="Helical" evidence="5">
    <location>
        <begin position="59"/>
        <end position="79"/>
    </location>
</feature>
<feature type="transmembrane region" description="Helical" evidence="5">
    <location>
        <begin position="338"/>
        <end position="357"/>
    </location>
</feature>
<dbReference type="InParanoid" id="A0A2T0GS85"/>
<feature type="transmembrane region" description="Helical" evidence="5">
    <location>
        <begin position="236"/>
        <end position="255"/>
    </location>
</feature>
<feature type="transmembrane region" description="Helical" evidence="5">
    <location>
        <begin position="145"/>
        <end position="167"/>
    </location>
</feature>
<dbReference type="SUPFAM" id="SSF103473">
    <property type="entry name" value="MFS general substrate transporter"/>
    <property type="match status" value="1"/>
</dbReference>
<feature type="transmembrane region" description="Helical" evidence="5">
    <location>
        <begin position="430"/>
        <end position="453"/>
    </location>
</feature>
<dbReference type="Pfam" id="PF07690">
    <property type="entry name" value="MFS_1"/>
    <property type="match status" value="1"/>
</dbReference>
<gene>
    <name evidence="7" type="ORF">CEP50_17705</name>
</gene>
<evidence type="ECO:0000313" key="7">
    <source>
        <dbReference type="EMBL" id="PRW61982.1"/>
    </source>
</evidence>
<dbReference type="InterPro" id="IPR011701">
    <property type="entry name" value="MFS"/>
</dbReference>
<dbReference type="CDD" id="cd17321">
    <property type="entry name" value="MFS_MMR_MDR_like"/>
    <property type="match status" value="1"/>
</dbReference>
<feature type="transmembrane region" description="Helical" evidence="5">
    <location>
        <begin position="308"/>
        <end position="326"/>
    </location>
</feature>
<evidence type="ECO:0000256" key="5">
    <source>
        <dbReference type="SAM" id="Phobius"/>
    </source>
</evidence>
<comment type="subcellular location">
    <subcellularLocation>
        <location evidence="1">Cell membrane</location>
        <topology evidence="1">Multi-pass membrane protein</topology>
    </subcellularLocation>
</comment>
<evidence type="ECO:0000256" key="4">
    <source>
        <dbReference type="ARBA" id="ARBA00023136"/>
    </source>
</evidence>
<reference evidence="7 8" key="1">
    <citation type="submission" date="2018-03" db="EMBL/GenBank/DDBJ databases">
        <title>Actinopolyspora mortivallis from Sahara, screening for active biomolecules.</title>
        <authorList>
            <person name="Selama O."/>
            <person name="Wellington E.M.H."/>
            <person name="Hacene H."/>
        </authorList>
    </citation>
    <scope>NUCLEOTIDE SEQUENCE [LARGE SCALE GENOMIC DNA]</scope>
    <source>
        <strain evidence="7 8">M5A</strain>
    </source>
</reference>
<feature type="transmembrane region" description="Helical" evidence="5">
    <location>
        <begin position="276"/>
        <end position="296"/>
    </location>
</feature>
<feature type="transmembrane region" description="Helical" evidence="5">
    <location>
        <begin position="369"/>
        <end position="390"/>
    </location>
</feature>
<dbReference type="PROSITE" id="PS50850">
    <property type="entry name" value="MFS"/>
    <property type="match status" value="1"/>
</dbReference>
<dbReference type="InterPro" id="IPR020846">
    <property type="entry name" value="MFS_dom"/>
</dbReference>
<evidence type="ECO:0000313" key="8">
    <source>
        <dbReference type="Proteomes" id="UP000239352"/>
    </source>
</evidence>
<comment type="caution">
    <text evidence="7">The sequence shown here is derived from an EMBL/GenBank/DDBJ whole genome shotgun (WGS) entry which is preliminary data.</text>
</comment>
<feature type="domain" description="Major facilitator superfamily (MFS) profile" evidence="6">
    <location>
        <begin position="21"/>
        <end position="458"/>
    </location>
</feature>
<name>A0A2T0GS85_ACTMO</name>
<keyword evidence="3 5" id="KW-1133">Transmembrane helix</keyword>
<dbReference type="AlphaFoldDB" id="A0A2T0GS85"/>
<keyword evidence="8" id="KW-1185">Reference proteome</keyword>
<dbReference type="Gene3D" id="1.20.1250.20">
    <property type="entry name" value="MFS general substrate transporter like domains"/>
    <property type="match status" value="2"/>
</dbReference>
<evidence type="ECO:0000256" key="2">
    <source>
        <dbReference type="ARBA" id="ARBA00022692"/>
    </source>
</evidence>
<evidence type="ECO:0000256" key="3">
    <source>
        <dbReference type="ARBA" id="ARBA00022989"/>
    </source>
</evidence>
<dbReference type="EMBL" id="PVSR01000046">
    <property type="protein sequence ID" value="PRW61982.1"/>
    <property type="molecule type" value="Genomic_DNA"/>
</dbReference>
<dbReference type="PANTHER" id="PTHR42718">
    <property type="entry name" value="MAJOR FACILITATOR SUPERFAMILY MULTIDRUG TRANSPORTER MFSC"/>
    <property type="match status" value="1"/>
</dbReference>
<feature type="transmembrane region" description="Helical" evidence="5">
    <location>
        <begin position="402"/>
        <end position="424"/>
    </location>
</feature>
<feature type="transmembrane region" description="Helical" evidence="5">
    <location>
        <begin position="116"/>
        <end position="138"/>
    </location>
</feature>
<accession>A0A2T0GS85</accession>
<feature type="transmembrane region" description="Helical" evidence="5">
    <location>
        <begin position="86"/>
        <end position="104"/>
    </location>
</feature>
<dbReference type="InterPro" id="IPR036259">
    <property type="entry name" value="MFS_trans_sf"/>
</dbReference>
<dbReference type="GO" id="GO:0022857">
    <property type="term" value="F:transmembrane transporter activity"/>
    <property type="evidence" value="ECO:0007669"/>
    <property type="project" value="InterPro"/>
</dbReference>
<dbReference type="PANTHER" id="PTHR42718:SF35">
    <property type="entry name" value="BLL0718 PROTEIN"/>
    <property type="match status" value="1"/>
</dbReference>
<keyword evidence="4 5" id="KW-0472">Membrane</keyword>
<organism evidence="7 8">
    <name type="scientific">Actinopolyspora mortivallis</name>
    <dbReference type="NCBI Taxonomy" id="33906"/>
    <lineage>
        <taxon>Bacteria</taxon>
        <taxon>Bacillati</taxon>
        <taxon>Actinomycetota</taxon>
        <taxon>Actinomycetes</taxon>
        <taxon>Actinopolysporales</taxon>
        <taxon>Actinopolysporaceae</taxon>
        <taxon>Actinopolyspora</taxon>
    </lineage>
</organism>
<evidence type="ECO:0000256" key="1">
    <source>
        <dbReference type="ARBA" id="ARBA00004651"/>
    </source>
</evidence>
<feature type="transmembrane region" description="Helical" evidence="5">
    <location>
        <begin position="20"/>
        <end position="47"/>
    </location>
</feature>
<protein>
    <submittedName>
        <fullName evidence="7">MFS transporter</fullName>
    </submittedName>
</protein>
<feature type="transmembrane region" description="Helical" evidence="5">
    <location>
        <begin position="173"/>
        <end position="192"/>
    </location>
</feature>
<sequence>METETSTAERGGSLERSRWAPVVAVGLAMLAMAIDTTIVSVVLPVIGEEMGVGPTATKWVILGTSLPVAALTIPAGRWADRANARSVLLFSGLGVTVSGVFSVLAPNFGVLVLTRVLTGIFGGLMLSVYLPTVAANVLSTERGRAMGYTSMIMPLGTMMGSSLGGFLAKEYGWRPVLLVPIPLLLLVLWLAYGTMTRTPDRHHGVPKPERSFWHEMILLGGAITALMLASDQLEKRMLLAAVLALAAVALTVGWVRLPTSRAVTSLIRKPSFGLPLVAIPLVGSTTSIPNFLLPYFVSDVLHRSPAMVGIALLFSVAATAISSPLGGYLADIYGTKKLVLISAPVVLAGMASMLTLSSDAGIIDLAWRLTVFGAGSGVFGVAANTAVLAATPQGMSGTAGGLSSFGRTFAAAIGPTVSALAWTTSGGGALGFQTGIIAFMVITLPGFAAMLVVRGGRTTQSEAEASTPLGHEQPQ</sequence>